<evidence type="ECO:0000313" key="7">
    <source>
        <dbReference type="EMBL" id="OUR82566.1"/>
    </source>
</evidence>
<dbReference type="Pfam" id="PF03626">
    <property type="entry name" value="COX4_pro"/>
    <property type="match status" value="1"/>
</dbReference>
<dbReference type="GO" id="GO:0005886">
    <property type="term" value="C:plasma membrane"/>
    <property type="evidence" value="ECO:0007669"/>
    <property type="project" value="UniProtKB-SubCell"/>
</dbReference>
<evidence type="ECO:0000256" key="1">
    <source>
        <dbReference type="ARBA" id="ARBA00004651"/>
    </source>
</evidence>
<comment type="subcellular location">
    <subcellularLocation>
        <location evidence="1">Cell membrane</location>
        <topology evidence="1">Multi-pass membrane protein</topology>
    </subcellularLocation>
</comment>
<evidence type="ECO:0000313" key="8">
    <source>
        <dbReference type="Proteomes" id="UP000243053"/>
    </source>
</evidence>
<evidence type="ECO:0000256" key="2">
    <source>
        <dbReference type="ARBA" id="ARBA00022475"/>
    </source>
</evidence>
<organism evidence="7 8">
    <name type="scientific">Colwellia psychrerythraea</name>
    <name type="common">Vibrio psychroerythus</name>
    <dbReference type="NCBI Taxonomy" id="28229"/>
    <lineage>
        <taxon>Bacteria</taxon>
        <taxon>Pseudomonadati</taxon>
        <taxon>Pseudomonadota</taxon>
        <taxon>Gammaproteobacteria</taxon>
        <taxon>Alteromonadales</taxon>
        <taxon>Colwelliaceae</taxon>
        <taxon>Colwellia</taxon>
    </lineage>
</organism>
<gene>
    <name evidence="7" type="ORF">A9Q75_05855</name>
</gene>
<name>A0A1Y5EM34_COLPS</name>
<reference evidence="8" key="1">
    <citation type="journal article" date="2017" name="Proc. Natl. Acad. Sci. U.S.A.">
        <title>Simulation of Deepwater Horizon oil plume reveals substrate specialization within a complex community of hydrocarbon degraders.</title>
        <authorList>
            <person name="Hu P."/>
            <person name="Dubinsky E.A."/>
            <person name="Probst A.J."/>
            <person name="Wang J."/>
            <person name="Sieber C.M.K."/>
            <person name="Tom L.M."/>
            <person name="Gardinali P."/>
            <person name="Banfield J.F."/>
            <person name="Atlas R.M."/>
            <person name="Andersen G.L."/>
        </authorList>
    </citation>
    <scope>NUCLEOTIDE SEQUENCE [LARGE SCALE GENOMIC DNA]</scope>
</reference>
<dbReference type="InterPro" id="IPR005171">
    <property type="entry name" value="Cyt_c_oxidase_su4_prok"/>
</dbReference>
<keyword evidence="5 6" id="KW-0472">Membrane</keyword>
<evidence type="ECO:0000256" key="4">
    <source>
        <dbReference type="ARBA" id="ARBA00022989"/>
    </source>
</evidence>
<keyword evidence="2" id="KW-1003">Cell membrane</keyword>
<keyword evidence="3 6" id="KW-0812">Transmembrane</keyword>
<keyword evidence="4 6" id="KW-1133">Transmembrane helix</keyword>
<feature type="transmembrane region" description="Helical" evidence="6">
    <location>
        <begin position="15"/>
        <end position="48"/>
    </location>
</feature>
<dbReference type="EMBL" id="MAAF01000039">
    <property type="protein sequence ID" value="OUR82566.1"/>
    <property type="molecule type" value="Genomic_DNA"/>
</dbReference>
<comment type="caution">
    <text evidence="7">The sequence shown here is derived from an EMBL/GenBank/DDBJ whole genome shotgun (WGS) entry which is preliminary data.</text>
</comment>
<protein>
    <recommendedName>
        <fullName evidence="9">Cytochrome C oxidase subunit IV</fullName>
    </recommendedName>
</protein>
<proteinExistence type="predicted"/>
<evidence type="ECO:0000256" key="6">
    <source>
        <dbReference type="SAM" id="Phobius"/>
    </source>
</evidence>
<sequence length="98" mass="11196">MLKNNFTLNMLDISWILLMIITSANAFVAETAEPSLAITAIICCSIAYKGRRIMDYFMELNHANTTIQFFMRSYFHVFPALIFLSDLFSEELASLTTI</sequence>
<dbReference type="Proteomes" id="UP000243053">
    <property type="component" value="Unassembled WGS sequence"/>
</dbReference>
<accession>A0A1Y5EM34</accession>
<evidence type="ECO:0008006" key="9">
    <source>
        <dbReference type="Google" id="ProtNLM"/>
    </source>
</evidence>
<evidence type="ECO:0000256" key="5">
    <source>
        <dbReference type="ARBA" id="ARBA00023136"/>
    </source>
</evidence>
<evidence type="ECO:0000256" key="3">
    <source>
        <dbReference type="ARBA" id="ARBA00022692"/>
    </source>
</evidence>
<dbReference type="AlphaFoldDB" id="A0A1Y5EM34"/>